<protein>
    <submittedName>
        <fullName evidence="3">Transposase</fullName>
    </submittedName>
</protein>
<sequence length="494" mass="57275">MLHHSRQMNLSFHSELYNLLIPEDHQLRIIHNKVDFSFIHEIVKKSYCEHYGRPANEPELLFRLLFLQTLYDLSDERMIKEAQVNLAYKWFIGINPEDSLPDPSQLSRFRKHRLGAQHVDKVLIEIVKQCQEKGIIKSKSLLIDSTHMQANASKRQPLEVLRKAASRLRRSVKKQHSALYHKLPSYPNVKDIPEEEQGKRWLHYLAQLGEEVEEALPDAEGSIKEKLHVAKQIVEDERLLSKKGIASAVDPEARFGWKSKSRSFFGYKTHIAMTEEEIITSIKVTTGTSDDGKQLRELVDQTKEQGIELEEVLGDTAYSSKGNLSYLQEHDIKASIPLNPSVYGNREEDLFRYDKETDQVMCPAGHWSFRKARQGKKNVGTNQTDTFYFDVTTCQSCPLREGCYKEGSKTKTYSISVLSKEHEQQMKYLETEEYKKRSKIRPIIEHKNAELKRFHGLTTAKYRGLFGVKIQVYLAAFTVNIKRMIKLEQLHMHS</sequence>
<comment type="caution">
    <text evidence="3">The sequence shown here is derived from an EMBL/GenBank/DDBJ whole genome shotgun (WGS) entry which is preliminary data.</text>
</comment>
<dbReference type="Pfam" id="PF13751">
    <property type="entry name" value="DDE_Tnp_1_6"/>
    <property type="match status" value="1"/>
</dbReference>
<accession>A0A1S2L6Z3</accession>
<dbReference type="PANTHER" id="PTHR33408:SF2">
    <property type="entry name" value="TRANSPOSASE DDE DOMAIN-CONTAINING PROTEIN"/>
    <property type="match status" value="1"/>
</dbReference>
<dbReference type="InterPro" id="IPR025668">
    <property type="entry name" value="Tnp_DDE_dom"/>
</dbReference>
<evidence type="ECO:0000313" key="3">
    <source>
        <dbReference type="EMBL" id="OIJ07355.1"/>
    </source>
</evidence>
<dbReference type="EMBL" id="LQXD01000178">
    <property type="protein sequence ID" value="OIJ07355.1"/>
    <property type="molecule type" value="Genomic_DNA"/>
</dbReference>
<organism evidence="3">
    <name type="scientific">Anaerobacillus isosaccharinicus</name>
    <dbReference type="NCBI Taxonomy" id="1532552"/>
    <lineage>
        <taxon>Bacteria</taxon>
        <taxon>Bacillati</taxon>
        <taxon>Bacillota</taxon>
        <taxon>Bacilli</taxon>
        <taxon>Bacillales</taxon>
        <taxon>Bacillaceae</taxon>
        <taxon>Anaerobacillus</taxon>
    </lineage>
</organism>
<evidence type="ECO:0000259" key="2">
    <source>
        <dbReference type="Pfam" id="PF13751"/>
    </source>
</evidence>
<evidence type="ECO:0000259" key="1">
    <source>
        <dbReference type="Pfam" id="PF05598"/>
    </source>
</evidence>
<feature type="domain" description="Transposase InsH N-terminal" evidence="1">
    <location>
        <begin position="20"/>
        <end position="111"/>
    </location>
</feature>
<dbReference type="InterPro" id="IPR047629">
    <property type="entry name" value="IS1182_transpos"/>
</dbReference>
<name>A0A1S2L6Z3_9BACI</name>
<dbReference type="PANTHER" id="PTHR33408">
    <property type="entry name" value="TRANSPOSASE"/>
    <property type="match status" value="1"/>
</dbReference>
<dbReference type="InterPro" id="IPR008490">
    <property type="entry name" value="Transposase_InsH_N"/>
</dbReference>
<gene>
    <name evidence="3" type="ORF">AWH56_20760</name>
</gene>
<reference evidence="3" key="1">
    <citation type="submission" date="2016-10" db="EMBL/GenBank/DDBJ databases">
        <title>Draft genome sequences of four alkaliphilic bacteria belonging to the Anaerobacillus genus.</title>
        <authorList>
            <person name="Bassil N.M."/>
            <person name="Lloyd J.R."/>
        </authorList>
    </citation>
    <scope>NUCLEOTIDE SEQUENCE [LARGE SCALE GENOMIC DNA]</scope>
    <source>
        <strain evidence="3">NB2006</strain>
    </source>
</reference>
<feature type="domain" description="Transposase DDE" evidence="2">
    <location>
        <begin position="361"/>
        <end position="485"/>
    </location>
</feature>
<proteinExistence type="predicted"/>
<dbReference type="NCBIfam" id="NF033551">
    <property type="entry name" value="transpos_IS1182"/>
    <property type="match status" value="1"/>
</dbReference>
<dbReference type="Pfam" id="PF05598">
    <property type="entry name" value="DUF772"/>
    <property type="match status" value="1"/>
</dbReference>
<dbReference type="RefSeq" id="WP_071318851.1">
    <property type="nucleotide sequence ID" value="NZ_CP063356.2"/>
</dbReference>
<dbReference type="AlphaFoldDB" id="A0A1S2L6Z3"/>